<accession>A0AA88A4E5</accession>
<feature type="transmembrane region" description="Helical" evidence="7">
    <location>
        <begin position="29"/>
        <end position="50"/>
    </location>
</feature>
<evidence type="ECO:0000313" key="8">
    <source>
        <dbReference type="EMBL" id="GMN38983.1"/>
    </source>
</evidence>
<keyword evidence="4 7" id="KW-0812">Transmembrane</keyword>
<feature type="transmembrane region" description="Helical" evidence="7">
    <location>
        <begin position="71"/>
        <end position="96"/>
    </location>
</feature>
<reference evidence="8" key="1">
    <citation type="submission" date="2023-07" db="EMBL/GenBank/DDBJ databases">
        <title>draft genome sequence of fig (Ficus carica).</title>
        <authorList>
            <person name="Takahashi T."/>
            <person name="Nishimura K."/>
        </authorList>
    </citation>
    <scope>NUCLEOTIDE SEQUENCE</scope>
</reference>
<evidence type="ECO:0000256" key="1">
    <source>
        <dbReference type="ARBA" id="ARBA00004508"/>
    </source>
</evidence>
<evidence type="ECO:0000256" key="4">
    <source>
        <dbReference type="ARBA" id="ARBA00022692"/>
    </source>
</evidence>
<keyword evidence="6 7" id="KW-0472">Membrane</keyword>
<dbReference type="PANTHER" id="PTHR43009:SF10">
    <property type="entry name" value="HOMOGENTISATE SOLANESYLTRANSFERASE, CHLOROPLASTIC"/>
    <property type="match status" value="1"/>
</dbReference>
<gene>
    <name evidence="8" type="ORF">TIFTF001_008221</name>
</gene>
<dbReference type="GO" id="GO:0031969">
    <property type="term" value="C:chloroplast membrane"/>
    <property type="evidence" value="ECO:0007669"/>
    <property type="project" value="UniProtKB-SubCell"/>
</dbReference>
<evidence type="ECO:0000313" key="9">
    <source>
        <dbReference type="Proteomes" id="UP001187192"/>
    </source>
</evidence>
<dbReference type="PANTHER" id="PTHR43009">
    <property type="entry name" value="HOMOGENTISATE SOLANESYLTRANSFERASE, CHLOROPLASTIC"/>
    <property type="match status" value="1"/>
</dbReference>
<keyword evidence="3" id="KW-0808">Transferase</keyword>
<dbReference type="GO" id="GO:0016765">
    <property type="term" value="F:transferase activity, transferring alkyl or aryl (other than methyl) groups"/>
    <property type="evidence" value="ECO:0007669"/>
    <property type="project" value="InterPro"/>
</dbReference>
<keyword evidence="9" id="KW-1185">Reference proteome</keyword>
<evidence type="ECO:0000256" key="5">
    <source>
        <dbReference type="ARBA" id="ARBA00022989"/>
    </source>
</evidence>
<dbReference type="AlphaFoldDB" id="A0AA88A4E5"/>
<dbReference type="EMBL" id="BTGU01000009">
    <property type="protein sequence ID" value="GMN38983.1"/>
    <property type="molecule type" value="Genomic_DNA"/>
</dbReference>
<organism evidence="8 9">
    <name type="scientific">Ficus carica</name>
    <name type="common">Common fig</name>
    <dbReference type="NCBI Taxonomy" id="3494"/>
    <lineage>
        <taxon>Eukaryota</taxon>
        <taxon>Viridiplantae</taxon>
        <taxon>Streptophyta</taxon>
        <taxon>Embryophyta</taxon>
        <taxon>Tracheophyta</taxon>
        <taxon>Spermatophyta</taxon>
        <taxon>Magnoliopsida</taxon>
        <taxon>eudicotyledons</taxon>
        <taxon>Gunneridae</taxon>
        <taxon>Pentapetalae</taxon>
        <taxon>rosids</taxon>
        <taxon>fabids</taxon>
        <taxon>Rosales</taxon>
        <taxon>Moraceae</taxon>
        <taxon>Ficeae</taxon>
        <taxon>Ficus</taxon>
    </lineage>
</organism>
<dbReference type="InterPro" id="IPR000537">
    <property type="entry name" value="UbiA_prenyltransferase"/>
</dbReference>
<protein>
    <submittedName>
        <fullName evidence="8">Uncharacterized protein</fullName>
    </submittedName>
</protein>
<evidence type="ECO:0000256" key="3">
    <source>
        <dbReference type="ARBA" id="ARBA00022679"/>
    </source>
</evidence>
<evidence type="ECO:0000256" key="2">
    <source>
        <dbReference type="ARBA" id="ARBA00005985"/>
    </source>
</evidence>
<dbReference type="Gene3D" id="1.20.120.1780">
    <property type="entry name" value="UbiA prenyltransferase"/>
    <property type="match status" value="1"/>
</dbReference>
<dbReference type="Pfam" id="PF01040">
    <property type="entry name" value="UbiA"/>
    <property type="match status" value="1"/>
</dbReference>
<dbReference type="Proteomes" id="UP001187192">
    <property type="component" value="Unassembled WGS sequence"/>
</dbReference>
<feature type="transmembrane region" description="Helical" evidence="7">
    <location>
        <begin position="102"/>
        <end position="120"/>
    </location>
</feature>
<comment type="similarity">
    <text evidence="2">Belongs to the UbiA prenyltransferase family.</text>
</comment>
<comment type="subcellular location">
    <subcellularLocation>
        <location evidence="1">Plastid</location>
        <location evidence="1">Chloroplast membrane</location>
        <topology evidence="1">Multi-pass membrane protein</topology>
    </subcellularLocation>
</comment>
<evidence type="ECO:0000256" key="6">
    <source>
        <dbReference type="ARBA" id="ARBA00023136"/>
    </source>
</evidence>
<name>A0AA88A4E5_FICCA</name>
<proteinExistence type="inferred from homology"/>
<comment type="caution">
    <text evidence="8">The sequence shown here is derived from an EMBL/GenBank/DDBJ whole genome shotgun (WGS) entry which is preliminary data.</text>
</comment>
<sequence length="196" mass="21926">MQIMQISVVLNNIGITYATRASIGLPFSWSAPVVFITTFATFFFIVISIMKDISDIEGDMKHNIRTFPAVFGCRNATLFSTGILLVNYIGAIMAGIFMPQAFKWYLMVPVHAILALWLLFQARKLDKENYSQEGKLASFHCNLVDSKAGSLPPPFLAFFHPNSGLYFSFYLCNLMDPEEGSRSPSSYLPALFPPTK</sequence>
<evidence type="ECO:0000256" key="7">
    <source>
        <dbReference type="SAM" id="Phobius"/>
    </source>
</evidence>
<keyword evidence="5 7" id="KW-1133">Transmembrane helix</keyword>